<dbReference type="GO" id="GO:0005547">
    <property type="term" value="F:phosphatidylinositol-3,4,5-trisphosphate binding"/>
    <property type="evidence" value="ECO:0007669"/>
    <property type="project" value="TreeGrafter"/>
</dbReference>
<sequence length="913" mass="101356">MMIAIWWRGRKPQPTARPTPACLVIHIFFIGCVTVAVSAMDKESAPVAAPRPTPRAAPRHQAPEPAPTPIPMPRMRLASPPQPVIQVSNSEDTEEEFCEDQSEPLSPRTSDSMSVQSLDEEPQESALRGGVGLRRQVTKSLLFDFDPLLSQQFGPDDLAHAASLASLAEEHEDEYNVQEEQDEQPPEYSNGPVEEEHIYDPVAHDDSSGDDLEPPEPPPRNDSIPREKWDQIPAALVGNSGGVEGELKAAVRRVTIGGRAVRSFRSFMGDATERNASPAPPFEALKRPTGETAVHEGRLTFNGRDKVRTLAKLTTKNFSWYPDTGKRWTHWSLEHACEVASVTIQESPAFEIINCDGMCCRSICWVAQSEEERDRWMAKVAVALTNETRMHHVASRLGWLYLKEGVGGAWSASWLSLQGRRLRYLLPSQELQEIDLRKARCFVKDGDLQDGIIAGQELFVVQLGNSSLYLQGPMPKVTERWRLAIQSAILRNGKSLREQQLTVNDVVALVEMCTNFVITNGITSEGIYRLAGQSSKVTALLEALKKNPHEVALTRAEYNEHLVASALKRFFVGLPEPLLSKELMASLGRAKSLEAKGRLIRHALNSVAFATLRKVLAHLHLITLEHARNKMDGRNLATVWAVGLTHATDADIVTLTTLIEEFPAVFEVDEAEMQKENKLLRVLERLHSAPPQTGGAGDLRIWLTLGNANSTDTVQVLLNPSKTAADVVQEAAATSSWQLQEVLLGGALWRPLHPSELVMEVVARWGYWADEDRAHNKLVLGPSTFYDELRPLALPPASAYGQFKFAVPEVRAYKTRFMQLLDGKVTSAKIKGSSPVVVGEWPIKNMSWYQGYDSKRGPNGDKRWYLTLVSKDGKSAARSKERPFVGCTIAMERRQDLLDWCASLVLSQHPDGI</sequence>
<keyword evidence="3" id="KW-0812">Transmembrane</keyword>
<feature type="compositionally biased region" description="Acidic residues" evidence="2">
    <location>
        <begin position="91"/>
        <end position="102"/>
    </location>
</feature>
<dbReference type="AlphaFoldDB" id="A0A8S1DD05"/>
<dbReference type="OrthoDB" id="29546at2759"/>
<dbReference type="GO" id="GO:0007165">
    <property type="term" value="P:signal transduction"/>
    <property type="evidence" value="ECO:0007669"/>
    <property type="project" value="InterPro"/>
</dbReference>
<protein>
    <recommendedName>
        <fullName evidence="8">Rho-GAP domain-containing protein</fullName>
    </recommendedName>
</protein>
<feature type="region of interest" description="Disordered" evidence="2">
    <location>
        <begin position="169"/>
        <end position="227"/>
    </location>
</feature>
<dbReference type="PROSITE" id="PS50003">
    <property type="entry name" value="PH_DOMAIN"/>
    <property type="match status" value="1"/>
</dbReference>
<evidence type="ECO:0000313" key="6">
    <source>
        <dbReference type="EMBL" id="CAB3375713.1"/>
    </source>
</evidence>
<dbReference type="InterPro" id="IPR052227">
    <property type="entry name" value="Arf-Rho-GAP_ANK-PH_domain"/>
</dbReference>
<dbReference type="PROSITE" id="PS50238">
    <property type="entry name" value="RHOGAP"/>
    <property type="match status" value="1"/>
</dbReference>
<evidence type="ECO:0000256" key="1">
    <source>
        <dbReference type="ARBA" id="ARBA00022468"/>
    </source>
</evidence>
<organism evidence="6 7">
    <name type="scientific">Cloeon dipterum</name>
    <dbReference type="NCBI Taxonomy" id="197152"/>
    <lineage>
        <taxon>Eukaryota</taxon>
        <taxon>Metazoa</taxon>
        <taxon>Ecdysozoa</taxon>
        <taxon>Arthropoda</taxon>
        <taxon>Hexapoda</taxon>
        <taxon>Insecta</taxon>
        <taxon>Pterygota</taxon>
        <taxon>Palaeoptera</taxon>
        <taxon>Ephemeroptera</taxon>
        <taxon>Pisciforma</taxon>
        <taxon>Baetidae</taxon>
        <taxon>Cloeon</taxon>
    </lineage>
</organism>
<proteinExistence type="predicted"/>
<dbReference type="Pfam" id="PF00620">
    <property type="entry name" value="RhoGAP"/>
    <property type="match status" value="1"/>
</dbReference>
<feature type="compositionally biased region" description="Polar residues" evidence="2">
    <location>
        <begin position="103"/>
        <end position="117"/>
    </location>
</feature>
<feature type="transmembrane region" description="Helical" evidence="3">
    <location>
        <begin position="21"/>
        <end position="40"/>
    </location>
</feature>
<dbReference type="Proteomes" id="UP000494165">
    <property type="component" value="Unassembled WGS sequence"/>
</dbReference>
<evidence type="ECO:0008006" key="8">
    <source>
        <dbReference type="Google" id="ProtNLM"/>
    </source>
</evidence>
<gene>
    <name evidence="6" type="ORF">CLODIP_2_CD14907</name>
</gene>
<dbReference type="SMART" id="SM00324">
    <property type="entry name" value="RhoGAP"/>
    <property type="match status" value="1"/>
</dbReference>
<dbReference type="InterPro" id="IPR008936">
    <property type="entry name" value="Rho_GTPase_activation_prot"/>
</dbReference>
<dbReference type="GO" id="GO:0005737">
    <property type="term" value="C:cytoplasm"/>
    <property type="evidence" value="ECO:0007669"/>
    <property type="project" value="TreeGrafter"/>
</dbReference>
<dbReference type="SUPFAM" id="SSF48350">
    <property type="entry name" value="GTPase activation domain, GAP"/>
    <property type="match status" value="1"/>
</dbReference>
<dbReference type="PANTHER" id="PTHR45899">
    <property type="entry name" value="RHO GTPASE ACTIVATING PROTEIN AT 15B, ISOFORM C"/>
    <property type="match status" value="1"/>
</dbReference>
<dbReference type="InterPro" id="IPR029071">
    <property type="entry name" value="Ubiquitin-like_domsf"/>
</dbReference>
<feature type="region of interest" description="Disordered" evidence="2">
    <location>
        <begin position="46"/>
        <end position="131"/>
    </location>
</feature>
<dbReference type="InterPro" id="IPR000198">
    <property type="entry name" value="RhoGAP_dom"/>
</dbReference>
<dbReference type="PANTHER" id="PTHR45899:SF2">
    <property type="entry name" value="RHO GTPASE ACTIVATING PROTEIN AT 15B, ISOFORM C"/>
    <property type="match status" value="1"/>
</dbReference>
<comment type="caution">
    <text evidence="6">The sequence shown here is derived from an EMBL/GenBank/DDBJ whole genome shotgun (WGS) entry which is preliminary data.</text>
</comment>
<dbReference type="SUPFAM" id="SSF50729">
    <property type="entry name" value="PH domain-like"/>
    <property type="match status" value="1"/>
</dbReference>
<dbReference type="GO" id="GO:0071944">
    <property type="term" value="C:cell periphery"/>
    <property type="evidence" value="ECO:0007669"/>
    <property type="project" value="UniProtKB-ARBA"/>
</dbReference>
<evidence type="ECO:0000256" key="2">
    <source>
        <dbReference type="SAM" id="MobiDB-lite"/>
    </source>
</evidence>
<evidence type="ECO:0000259" key="5">
    <source>
        <dbReference type="PROSITE" id="PS50238"/>
    </source>
</evidence>
<evidence type="ECO:0000256" key="3">
    <source>
        <dbReference type="SAM" id="Phobius"/>
    </source>
</evidence>
<name>A0A8S1DD05_9INSE</name>
<dbReference type="InterPro" id="IPR001849">
    <property type="entry name" value="PH_domain"/>
</dbReference>
<dbReference type="GO" id="GO:0005096">
    <property type="term" value="F:GTPase activator activity"/>
    <property type="evidence" value="ECO:0007669"/>
    <property type="project" value="UniProtKB-KW"/>
</dbReference>
<feature type="domain" description="PH" evidence="4">
    <location>
        <begin position="393"/>
        <end position="490"/>
    </location>
</feature>
<evidence type="ECO:0000313" key="7">
    <source>
        <dbReference type="Proteomes" id="UP000494165"/>
    </source>
</evidence>
<reference evidence="6 7" key="1">
    <citation type="submission" date="2020-04" db="EMBL/GenBank/DDBJ databases">
        <authorList>
            <person name="Alioto T."/>
            <person name="Alioto T."/>
            <person name="Gomez Garrido J."/>
        </authorList>
    </citation>
    <scope>NUCLEOTIDE SEQUENCE [LARGE SCALE GENOMIC DNA]</scope>
</reference>
<dbReference type="InterPro" id="IPR011993">
    <property type="entry name" value="PH-like_dom_sf"/>
</dbReference>
<keyword evidence="3" id="KW-1133">Transmembrane helix</keyword>
<dbReference type="Gene3D" id="1.10.555.10">
    <property type="entry name" value="Rho GTPase activation protein"/>
    <property type="match status" value="1"/>
</dbReference>
<feature type="compositionally biased region" description="Acidic residues" evidence="2">
    <location>
        <begin position="170"/>
        <end position="185"/>
    </location>
</feature>
<dbReference type="SMART" id="SM00233">
    <property type="entry name" value="PH"/>
    <property type="match status" value="3"/>
</dbReference>
<evidence type="ECO:0000259" key="4">
    <source>
        <dbReference type="PROSITE" id="PS50003"/>
    </source>
</evidence>
<dbReference type="SUPFAM" id="SSF54236">
    <property type="entry name" value="Ubiquitin-like"/>
    <property type="match status" value="1"/>
</dbReference>
<feature type="domain" description="Rho-GAP" evidence="5">
    <location>
        <begin position="494"/>
        <end position="680"/>
    </location>
</feature>
<keyword evidence="1" id="KW-0343">GTPase activation</keyword>
<feature type="compositionally biased region" description="Basic and acidic residues" evidence="2">
    <location>
        <begin position="194"/>
        <end position="207"/>
    </location>
</feature>
<dbReference type="EMBL" id="CADEPI010000117">
    <property type="protein sequence ID" value="CAB3375713.1"/>
    <property type="molecule type" value="Genomic_DNA"/>
</dbReference>
<accession>A0A8S1DD05</accession>
<dbReference type="Gene3D" id="2.30.29.30">
    <property type="entry name" value="Pleckstrin-homology domain (PH domain)/Phosphotyrosine-binding domain (PTB)"/>
    <property type="match status" value="1"/>
</dbReference>
<keyword evidence="7" id="KW-1185">Reference proteome</keyword>
<keyword evidence="3" id="KW-0472">Membrane</keyword>